<dbReference type="AlphaFoldDB" id="D2RFB5"/>
<evidence type="ECO:0000313" key="1">
    <source>
        <dbReference type="EMBL" id="ADB58809.1"/>
    </source>
</evidence>
<proteinExistence type="predicted"/>
<dbReference type="RefSeq" id="WP_012941144.1">
    <property type="nucleotide sequence ID" value="NC_013741.1"/>
</dbReference>
<dbReference type="HOGENOM" id="CLU_833135_0_0_2"/>
<organism evidence="1 2">
    <name type="scientific">Archaeoglobus profundus (strain DSM 5631 / JCM 9629 / NBRC 100127 / Av18)</name>
    <dbReference type="NCBI Taxonomy" id="572546"/>
    <lineage>
        <taxon>Archaea</taxon>
        <taxon>Methanobacteriati</taxon>
        <taxon>Methanobacteriota</taxon>
        <taxon>Archaeoglobi</taxon>
        <taxon>Archaeoglobales</taxon>
        <taxon>Archaeoglobaceae</taxon>
        <taxon>Archaeoglobus</taxon>
    </lineage>
</organism>
<dbReference type="Proteomes" id="UP000001901">
    <property type="component" value="Chromosome"/>
</dbReference>
<protein>
    <submittedName>
        <fullName evidence="1">Uncharacterized protein</fullName>
    </submittedName>
</protein>
<dbReference type="KEGG" id="apo:Arcpr_1765"/>
<evidence type="ECO:0000313" key="2">
    <source>
        <dbReference type="Proteomes" id="UP000001901"/>
    </source>
</evidence>
<dbReference type="PaxDb" id="572546-Arcpr_1765"/>
<dbReference type="OrthoDB" id="350717at2157"/>
<dbReference type="GeneID" id="8740460"/>
<reference evidence="1 2" key="1">
    <citation type="journal article" date="2010" name="Stand. Genomic Sci.">
        <title>Complete genome sequence of Archaeoglobus profundus type strain (AV18).</title>
        <authorList>
            <person name="von Jan M."/>
            <person name="Lapidus A."/>
            <person name="Del Rio T.G."/>
            <person name="Copeland A."/>
            <person name="Tice H."/>
            <person name="Cheng J.F."/>
            <person name="Lucas S."/>
            <person name="Chen F."/>
            <person name="Nolan M."/>
            <person name="Goodwin L."/>
            <person name="Han C."/>
            <person name="Pitluck S."/>
            <person name="Liolios K."/>
            <person name="Ivanova N."/>
            <person name="Mavromatis K."/>
            <person name="Ovchinnikova G."/>
            <person name="Chertkov O."/>
            <person name="Pati A."/>
            <person name="Chen A."/>
            <person name="Palaniappan K."/>
            <person name="Land M."/>
            <person name="Hauser L."/>
            <person name="Chang Y.J."/>
            <person name="Jeffries C.D."/>
            <person name="Saunders E."/>
            <person name="Brettin T."/>
            <person name="Detter J.C."/>
            <person name="Chain P."/>
            <person name="Eichinger K."/>
            <person name="Huber H."/>
            <person name="Spring S."/>
            <person name="Rohde M."/>
            <person name="Goker M."/>
            <person name="Wirth R."/>
            <person name="Woyke T."/>
            <person name="Bristow J."/>
            <person name="Eisen J.A."/>
            <person name="Markowitz V."/>
            <person name="Hugenholtz P."/>
            <person name="Kyrpides N.C."/>
            <person name="Klenk H.P."/>
        </authorList>
    </citation>
    <scope>NUCLEOTIDE SEQUENCE [LARGE SCALE GENOMIC DNA]</scope>
    <source>
        <strain evidence="2">DSM 5631 / JCM 9629 / NBRC 100127 / Av18</strain>
    </source>
</reference>
<accession>D2RFB5</accession>
<keyword evidence="2" id="KW-1185">Reference proteome</keyword>
<dbReference type="eggNOG" id="arCOG10924">
    <property type="taxonomic scope" value="Archaea"/>
</dbReference>
<sequence length="333" mass="38403">MNRTLSPPLPPEAIKKRARDVIRKEIGTIPSPGEPRLVKIEIDGISRWVYEVPIVVYHPVLIVDPVTHATRKVRFKNLGVVGKIVIDAYDGTVLERTTVSDIRRKIKQRLNEISTLVDKLLVKVEAKKFASLPLSEHIHTPVEDIISSLIILDKININEQIDVLPEDERRKYVEILRVLSEVGLVEIEGNFVLPGNILIELESRFDRHEEILERALAHFFEVGYEYIDTIRMVLGPYLIITRGIYEISLESGELVPLEYNTIKSLFEGEYVPSQARIKLLKLPRYLLQLERVKLVKYVRKDGKDCWIGTEDTFKKLLQNEDISKFMETIIAEF</sequence>
<dbReference type="EMBL" id="CP001857">
    <property type="protein sequence ID" value="ADB58809.1"/>
    <property type="molecule type" value="Genomic_DNA"/>
</dbReference>
<name>D2RFB5_ARCPA</name>
<dbReference type="STRING" id="572546.Arcpr_1765"/>
<gene>
    <name evidence="1" type="ordered locus">Arcpr_1765</name>
</gene>